<gene>
    <name evidence="6" type="primary">CADM2</name>
</gene>
<reference evidence="6" key="3">
    <citation type="submission" date="2025-09" db="UniProtKB">
        <authorList>
            <consortium name="Ensembl"/>
        </authorList>
    </citation>
    <scope>IDENTIFICATION</scope>
</reference>
<dbReference type="SUPFAM" id="SSF48726">
    <property type="entry name" value="Immunoglobulin"/>
    <property type="match status" value="3"/>
</dbReference>
<reference evidence="6" key="2">
    <citation type="submission" date="2025-08" db="UniProtKB">
        <authorList>
            <consortium name="Ensembl"/>
        </authorList>
    </citation>
    <scope>IDENTIFICATION</scope>
</reference>
<dbReference type="GO" id="GO:0007156">
    <property type="term" value="P:homophilic cell adhesion via plasma membrane adhesion molecules"/>
    <property type="evidence" value="ECO:0007669"/>
    <property type="project" value="TreeGrafter"/>
</dbReference>
<dbReference type="GeneTree" id="ENSGT00940000155947"/>
<dbReference type="InterPro" id="IPR013162">
    <property type="entry name" value="CD80_C2-set"/>
</dbReference>
<evidence type="ECO:0000313" key="6">
    <source>
        <dbReference type="Ensembl" id="ENSLACP00000004761.1"/>
    </source>
</evidence>
<dbReference type="SMART" id="SM00409">
    <property type="entry name" value="IG"/>
    <property type="match status" value="3"/>
</dbReference>
<reference evidence="7" key="1">
    <citation type="submission" date="2011-08" db="EMBL/GenBank/DDBJ databases">
        <title>The draft genome of Latimeria chalumnae.</title>
        <authorList>
            <person name="Di Palma F."/>
            <person name="Alfoldi J."/>
            <person name="Johnson J."/>
            <person name="Berlin A."/>
            <person name="Gnerre S."/>
            <person name="Jaffe D."/>
            <person name="MacCallum I."/>
            <person name="Young S."/>
            <person name="Walker B.J."/>
            <person name="Lander E."/>
            <person name="Lindblad-Toh K."/>
        </authorList>
    </citation>
    <scope>NUCLEOTIDE SEQUENCE [LARGE SCALE GENOMIC DNA]</scope>
    <source>
        <strain evidence="7">Wild caught</strain>
    </source>
</reference>
<dbReference type="Proteomes" id="UP000008672">
    <property type="component" value="Unassembled WGS sequence"/>
</dbReference>
<feature type="domain" description="Ig-like" evidence="5">
    <location>
        <begin position="157"/>
        <end position="242"/>
    </location>
</feature>
<dbReference type="FunCoup" id="H3A540">
    <property type="interactions" value="611"/>
</dbReference>
<accession>H3A540</accession>
<evidence type="ECO:0000313" key="7">
    <source>
        <dbReference type="Proteomes" id="UP000008672"/>
    </source>
</evidence>
<organism evidence="6 7">
    <name type="scientific">Latimeria chalumnae</name>
    <name type="common">Coelacanth</name>
    <dbReference type="NCBI Taxonomy" id="7897"/>
    <lineage>
        <taxon>Eukaryota</taxon>
        <taxon>Metazoa</taxon>
        <taxon>Chordata</taxon>
        <taxon>Craniata</taxon>
        <taxon>Vertebrata</taxon>
        <taxon>Euteleostomi</taxon>
        <taxon>Coelacanthiformes</taxon>
        <taxon>Coelacanthidae</taxon>
        <taxon>Latimeria</taxon>
    </lineage>
</organism>
<dbReference type="HOGENOM" id="CLU_047574_1_0_1"/>
<name>H3A540_LATCH</name>
<dbReference type="InterPro" id="IPR007110">
    <property type="entry name" value="Ig-like_dom"/>
</dbReference>
<sequence length="244" mass="27233">ALRDNRIELIRASWHELSISISNVTLTDEGQYTCSLFTMPVKTSKAFLTVLGVPEKPQIFGFTKPVMEGDKMTLTCKTSGSKPAASVRWFKNDKEVKNVVNDQKEDTNGKTFTVTSTMDFQVDRFDDGAALSCRVYHESFNHTPQIAMQVLEVHYTPSVKIIPSNIIPQERQDLTLTCESKGKPVPEPVLWTKDGGELPDPDRMVVNGRILTISVLNKTDNGTYRCEATNAIGQSSADYNLFVH</sequence>
<comment type="subcellular location">
    <subcellularLocation>
        <location evidence="1">Membrane</location>
        <topology evidence="1">Single-pass membrane protein</topology>
    </subcellularLocation>
</comment>
<evidence type="ECO:0000256" key="3">
    <source>
        <dbReference type="ARBA" id="ARBA00023157"/>
    </source>
</evidence>
<evidence type="ECO:0000259" key="5">
    <source>
        <dbReference type="PROSITE" id="PS50835"/>
    </source>
</evidence>
<dbReference type="eggNOG" id="ENOG502QV9X">
    <property type="taxonomic scope" value="Eukaryota"/>
</dbReference>
<keyword evidence="4" id="KW-0393">Immunoglobulin domain</keyword>
<protein>
    <submittedName>
        <fullName evidence="6">Cell adhesion molecule 2</fullName>
    </submittedName>
</protein>
<dbReference type="OMA" id="IHASFSE"/>
<keyword evidence="3" id="KW-1015">Disulfide bond</keyword>
<evidence type="ECO:0000256" key="4">
    <source>
        <dbReference type="ARBA" id="ARBA00023319"/>
    </source>
</evidence>
<dbReference type="EMBL" id="AFYH01228615">
    <property type="status" value="NOT_ANNOTATED_CDS"/>
    <property type="molecule type" value="Genomic_DNA"/>
</dbReference>
<dbReference type="GO" id="GO:0032809">
    <property type="term" value="C:neuronal cell body membrane"/>
    <property type="evidence" value="ECO:0007669"/>
    <property type="project" value="TreeGrafter"/>
</dbReference>
<dbReference type="PANTHER" id="PTHR45889">
    <property type="entry name" value="IG-LIKE DOMAIN-CONTAINING PROTEIN"/>
    <property type="match status" value="1"/>
</dbReference>
<evidence type="ECO:0000256" key="1">
    <source>
        <dbReference type="ARBA" id="ARBA00004167"/>
    </source>
</evidence>
<dbReference type="EMBL" id="AFYH01228616">
    <property type="status" value="NOT_ANNOTATED_CDS"/>
    <property type="molecule type" value="Genomic_DNA"/>
</dbReference>
<dbReference type="EMBL" id="AFYH01228613">
    <property type="status" value="NOT_ANNOTATED_CDS"/>
    <property type="molecule type" value="Genomic_DNA"/>
</dbReference>
<proteinExistence type="predicted"/>
<dbReference type="Gene3D" id="2.60.40.10">
    <property type="entry name" value="Immunoglobulins"/>
    <property type="match status" value="3"/>
</dbReference>
<keyword evidence="7" id="KW-1185">Reference proteome</keyword>
<dbReference type="FunFam" id="2.60.40.10:FF:000032">
    <property type="entry name" value="palladin isoform X1"/>
    <property type="match status" value="1"/>
</dbReference>
<dbReference type="InterPro" id="IPR003598">
    <property type="entry name" value="Ig_sub2"/>
</dbReference>
<dbReference type="Pfam" id="PF08205">
    <property type="entry name" value="C2-set_2"/>
    <property type="match status" value="1"/>
</dbReference>
<dbReference type="Pfam" id="PF13927">
    <property type="entry name" value="Ig_3"/>
    <property type="match status" value="1"/>
</dbReference>
<keyword evidence="2" id="KW-0472">Membrane</keyword>
<dbReference type="STRING" id="7897.ENSLACP00000004761"/>
<dbReference type="PANTHER" id="PTHR45889:SF1">
    <property type="entry name" value="CELL ADHESION MOLECULE 2"/>
    <property type="match status" value="1"/>
</dbReference>
<dbReference type="InterPro" id="IPR013783">
    <property type="entry name" value="Ig-like_fold"/>
</dbReference>
<dbReference type="AlphaFoldDB" id="H3A540"/>
<dbReference type="InParanoid" id="H3A540"/>
<feature type="domain" description="Ig-like" evidence="5">
    <location>
        <begin position="57"/>
        <end position="149"/>
    </location>
</feature>
<dbReference type="InterPro" id="IPR036179">
    <property type="entry name" value="Ig-like_dom_sf"/>
</dbReference>
<dbReference type="EMBL" id="AFYH01228614">
    <property type="status" value="NOT_ANNOTATED_CDS"/>
    <property type="molecule type" value="Genomic_DNA"/>
</dbReference>
<dbReference type="PROSITE" id="PS50835">
    <property type="entry name" value="IG_LIKE"/>
    <property type="match status" value="2"/>
</dbReference>
<dbReference type="Ensembl" id="ENSLACT00000004802.1">
    <property type="protein sequence ID" value="ENSLACP00000004761.1"/>
    <property type="gene ID" value="ENSLACG00000004232.1"/>
</dbReference>
<evidence type="ECO:0000256" key="2">
    <source>
        <dbReference type="ARBA" id="ARBA00023136"/>
    </source>
</evidence>
<dbReference type="InterPro" id="IPR003599">
    <property type="entry name" value="Ig_sub"/>
</dbReference>
<dbReference type="SMART" id="SM00408">
    <property type="entry name" value="IGc2"/>
    <property type="match status" value="2"/>
</dbReference>